<feature type="domain" description="Flagellar motor switch protein FliG N-terminal" evidence="1">
    <location>
        <begin position="5"/>
        <end position="83"/>
    </location>
</feature>
<accession>A0A833NY58</accession>
<evidence type="ECO:0000259" key="1">
    <source>
        <dbReference type="Pfam" id="PF14842"/>
    </source>
</evidence>
<evidence type="ECO:0000313" key="3">
    <source>
        <dbReference type="Proteomes" id="UP000488506"/>
    </source>
</evidence>
<dbReference type="Gene3D" id="1.10.220.30">
    <property type="match status" value="2"/>
</dbReference>
<dbReference type="AlphaFoldDB" id="A0A833NY58"/>
<organism evidence="2 3">
    <name type="scientific">Candidatus Saganbacteria bacterium</name>
    <dbReference type="NCBI Taxonomy" id="2575572"/>
    <lineage>
        <taxon>Bacteria</taxon>
        <taxon>Bacillati</taxon>
        <taxon>Saganbacteria</taxon>
    </lineage>
</organism>
<dbReference type="Proteomes" id="UP000488506">
    <property type="component" value="Unassembled WGS sequence"/>
</dbReference>
<proteinExistence type="predicted"/>
<dbReference type="SUPFAM" id="SSF158791">
    <property type="entry name" value="MgtE N-terminal domain-like"/>
    <property type="match status" value="1"/>
</dbReference>
<dbReference type="InterPro" id="IPR028263">
    <property type="entry name" value="FliG_N"/>
</dbReference>
<dbReference type="EMBL" id="WPAF01000025">
    <property type="protein sequence ID" value="KAF0133468.1"/>
    <property type="molecule type" value="Genomic_DNA"/>
</dbReference>
<gene>
    <name evidence="2" type="ORF">FD145_1267</name>
</gene>
<comment type="caution">
    <text evidence="2">The sequence shown here is derived from an EMBL/GenBank/DDBJ whole genome shotgun (WGS) entry which is preliminary data.</text>
</comment>
<reference evidence="2 3" key="1">
    <citation type="submission" date="2019-12" db="EMBL/GenBank/DDBJ databases">
        <authorList>
            <person name="Wolfe R."/>
            <person name="Danczak R."/>
            <person name="Wilkins M."/>
        </authorList>
    </citation>
    <scope>NUCLEOTIDE SEQUENCE [LARGE SCALE GENOMIC DNA]</scope>
    <source>
        <strain evidence="2">X2_MaxBin.013</strain>
    </source>
</reference>
<dbReference type="InterPro" id="IPR011002">
    <property type="entry name" value="FliG_a-hlx"/>
</dbReference>
<protein>
    <recommendedName>
        <fullName evidence="1">Flagellar motor switch protein FliG N-terminal domain-containing protein</fullName>
    </recommendedName>
</protein>
<name>A0A833NY58_UNCSA</name>
<evidence type="ECO:0000313" key="2">
    <source>
        <dbReference type="EMBL" id="KAF0133468.1"/>
    </source>
</evidence>
<dbReference type="SUPFAM" id="SSF48029">
    <property type="entry name" value="FliG"/>
    <property type="match status" value="1"/>
</dbReference>
<sequence>MTIALSGREKATIFLSILGPETSSRILRYLPGDLADVVAASINHLPTPTPEALGEVFSDFKSLFALPSASSGKLDAAEVVFDKANMAPKEIIENSPAQSVVFVLSEERPQMAAFVLSFISEKKRSEIISLMTSQRDMILDLMKDMKKSPVTKALEDKLLQHFAAKL</sequence>
<dbReference type="Pfam" id="PF14842">
    <property type="entry name" value="FliG_N"/>
    <property type="match status" value="1"/>
</dbReference>